<protein>
    <submittedName>
        <fullName evidence="2">Uncharacterized protein</fullName>
    </submittedName>
</protein>
<reference evidence="2" key="1">
    <citation type="submission" date="2022-12" db="EMBL/GenBank/DDBJ databases">
        <authorList>
            <person name="Alioto T."/>
            <person name="Alioto T."/>
            <person name="Gomez Garrido J."/>
        </authorList>
    </citation>
    <scope>NUCLEOTIDE SEQUENCE</scope>
</reference>
<organism evidence="2 3">
    <name type="scientific">Podarcis lilfordi</name>
    <name type="common">Lilford's wall lizard</name>
    <dbReference type="NCBI Taxonomy" id="74358"/>
    <lineage>
        <taxon>Eukaryota</taxon>
        <taxon>Metazoa</taxon>
        <taxon>Chordata</taxon>
        <taxon>Craniata</taxon>
        <taxon>Vertebrata</taxon>
        <taxon>Euteleostomi</taxon>
        <taxon>Lepidosauria</taxon>
        <taxon>Squamata</taxon>
        <taxon>Bifurcata</taxon>
        <taxon>Unidentata</taxon>
        <taxon>Episquamata</taxon>
        <taxon>Laterata</taxon>
        <taxon>Lacertibaenia</taxon>
        <taxon>Lacertidae</taxon>
        <taxon>Podarcis</taxon>
    </lineage>
</organism>
<dbReference type="EMBL" id="OX395127">
    <property type="protein sequence ID" value="CAI5768176.1"/>
    <property type="molecule type" value="Genomic_DNA"/>
</dbReference>
<sequence>MPCTVFQISEPFKKTTGPPKAKLASSEITKAQPYMEVQPVDDGGPHLPLGERAQGQEYEDEPWLWKKLQPNP</sequence>
<accession>A0AA35NXQ9</accession>
<dbReference type="AlphaFoldDB" id="A0AA35NXQ9"/>
<evidence type="ECO:0000313" key="3">
    <source>
        <dbReference type="Proteomes" id="UP001178461"/>
    </source>
</evidence>
<dbReference type="Proteomes" id="UP001178461">
    <property type="component" value="Chromosome 2"/>
</dbReference>
<keyword evidence="3" id="KW-1185">Reference proteome</keyword>
<name>A0AA35NXQ9_9SAUR</name>
<proteinExistence type="predicted"/>
<gene>
    <name evidence="2" type="ORF">PODLI_1B015365</name>
</gene>
<feature type="region of interest" description="Disordered" evidence="1">
    <location>
        <begin position="37"/>
        <end position="72"/>
    </location>
</feature>
<evidence type="ECO:0000313" key="2">
    <source>
        <dbReference type="EMBL" id="CAI5768176.1"/>
    </source>
</evidence>
<evidence type="ECO:0000256" key="1">
    <source>
        <dbReference type="SAM" id="MobiDB-lite"/>
    </source>
</evidence>